<dbReference type="Proteomes" id="UP000242263">
    <property type="component" value="Unassembled WGS sequence"/>
</dbReference>
<feature type="compositionally biased region" description="Polar residues" evidence="2">
    <location>
        <begin position="1"/>
        <end position="17"/>
    </location>
</feature>
<evidence type="ECO:0000256" key="2">
    <source>
        <dbReference type="SAM" id="MobiDB-lite"/>
    </source>
</evidence>
<comment type="caution">
    <text evidence="4">The sequence shown here is derived from an EMBL/GenBank/DDBJ whole genome shotgun (WGS) entry which is preliminary data.</text>
</comment>
<sequence>MTDSNGIPSTENLNSDSRSSEGSDLNESRWEIPALDGIDFHTSPSATIENTQSLAQLSEATSTTMRAISEHSERSRPNQHNQQNAHDTSTAATDTSEPDPESTAAFDPLADDADLLPAGGIQPADQMPTIAITSPSSESETATAPLAAAPASFPASAAPAASDAPTTVASPIEVGTQTELADSLSVFAEDELEKTQIITNPMSGRHAHVTESSSHKDADRNTKRMLIWGISGVLVLVLIVVLAVFFRNSATAHTHEEVLSSCLASRKAAEDSSKKLQEVIQKNESVANTQSSDVDDTATLTRVKNAVSQAKASIDNFNELDKCEDSLPDAQLTKIGAQADDVVTKQNDYTNKITKAAAAVEKSKSTKSVSNAKNDLSTKRQEAQSLYDSSADKVTNENTRTNLKKAIEAADALISQNSKNVTKQQYSSAVETLNNTMTAVQNSMKAYEQAEEAKRKEAESRAQGVCGNFAGTYSDGSTQFTLNGDCSITYADHSQGSPSSCTFEDGSTGACAHVDDQDNPSRITWSMQCSSAGACQNANVVLSGNGESASMNIGGRTYSKQ</sequence>
<gene>
    <name evidence="4" type="ORF">CYJ32_05650</name>
</gene>
<evidence type="ECO:0000256" key="1">
    <source>
        <dbReference type="SAM" id="Coils"/>
    </source>
</evidence>
<feature type="coiled-coil region" evidence="1">
    <location>
        <begin position="396"/>
        <end position="450"/>
    </location>
</feature>
<dbReference type="EMBL" id="PKGU01000003">
    <property type="protein sequence ID" value="PKZ14984.1"/>
    <property type="molecule type" value="Genomic_DNA"/>
</dbReference>
<name>A0A2I1M4E9_9BIFI</name>
<evidence type="ECO:0000313" key="4">
    <source>
        <dbReference type="EMBL" id="PKZ14984.1"/>
    </source>
</evidence>
<feature type="region of interest" description="Disordered" evidence="2">
    <location>
        <begin position="363"/>
        <end position="392"/>
    </location>
</feature>
<feature type="transmembrane region" description="Helical" evidence="3">
    <location>
        <begin position="225"/>
        <end position="246"/>
    </location>
</feature>
<dbReference type="AlphaFoldDB" id="A0A2I1M4E9"/>
<feature type="compositionally biased region" description="Basic and acidic residues" evidence="2">
    <location>
        <begin position="18"/>
        <end position="30"/>
    </location>
</feature>
<keyword evidence="3" id="KW-0472">Membrane</keyword>
<organism evidence="4 5">
    <name type="scientific">Alloscardovia omnicolens</name>
    <dbReference type="NCBI Taxonomy" id="419015"/>
    <lineage>
        <taxon>Bacteria</taxon>
        <taxon>Bacillati</taxon>
        <taxon>Actinomycetota</taxon>
        <taxon>Actinomycetes</taxon>
        <taxon>Bifidobacteriales</taxon>
        <taxon>Bifidobacteriaceae</taxon>
        <taxon>Alloscardovia</taxon>
    </lineage>
</organism>
<evidence type="ECO:0000256" key="3">
    <source>
        <dbReference type="SAM" id="Phobius"/>
    </source>
</evidence>
<reference evidence="4 5" key="1">
    <citation type="submission" date="2017-12" db="EMBL/GenBank/DDBJ databases">
        <title>Phylogenetic diversity of female urinary microbiome.</title>
        <authorList>
            <person name="Thomas-White K."/>
            <person name="Wolfe A.J."/>
        </authorList>
    </citation>
    <scope>NUCLEOTIDE SEQUENCE [LARGE SCALE GENOMIC DNA]</scope>
    <source>
        <strain evidence="4 5">UMB0064</strain>
    </source>
</reference>
<keyword evidence="1" id="KW-0175">Coiled coil</keyword>
<keyword evidence="3" id="KW-0812">Transmembrane</keyword>
<feature type="compositionally biased region" description="Polar residues" evidence="2">
    <location>
        <begin position="366"/>
        <end position="375"/>
    </location>
</feature>
<proteinExistence type="predicted"/>
<accession>A0A2I1M4E9</accession>
<evidence type="ECO:0000313" key="5">
    <source>
        <dbReference type="Proteomes" id="UP000242263"/>
    </source>
</evidence>
<keyword evidence="3" id="KW-1133">Transmembrane helix</keyword>
<feature type="region of interest" description="Disordered" evidence="2">
    <location>
        <begin position="1"/>
        <end position="126"/>
    </location>
</feature>
<feature type="compositionally biased region" description="Polar residues" evidence="2">
    <location>
        <begin position="42"/>
        <end position="66"/>
    </location>
</feature>
<protein>
    <submittedName>
        <fullName evidence="4">Uncharacterized protein</fullName>
    </submittedName>
</protein>
<dbReference type="RefSeq" id="WP_049188090.1">
    <property type="nucleotide sequence ID" value="NZ_JWAI01000021.1"/>
</dbReference>